<evidence type="ECO:0000313" key="3">
    <source>
        <dbReference type="EMBL" id="MBB3900832.1"/>
    </source>
</evidence>
<reference evidence="2" key="4">
    <citation type="submission" date="2023-01" db="EMBL/GenBank/DDBJ databases">
        <title>Draft genome sequence of Methylobacterium brachythecii strain NBRC 107710.</title>
        <authorList>
            <person name="Sun Q."/>
            <person name="Mori K."/>
        </authorList>
    </citation>
    <scope>NUCLEOTIDE SEQUENCE</scope>
    <source>
        <strain evidence="2">NBRC 107710</strain>
    </source>
</reference>
<feature type="signal peptide" evidence="1">
    <location>
        <begin position="1"/>
        <end position="25"/>
    </location>
</feature>
<evidence type="ECO:0000256" key="1">
    <source>
        <dbReference type="SAM" id="SignalP"/>
    </source>
</evidence>
<keyword evidence="1" id="KW-0732">Signal</keyword>
<evidence type="ECO:0000313" key="5">
    <source>
        <dbReference type="Proteomes" id="UP001156881"/>
    </source>
</evidence>
<dbReference type="AlphaFoldDB" id="A0A7W6F501"/>
<gene>
    <name evidence="2" type="ORF">GCM10007884_40450</name>
    <name evidence="3" type="ORF">GGR33_000312</name>
</gene>
<reference evidence="2" key="1">
    <citation type="journal article" date="2014" name="Int. J. Syst. Evol. Microbiol.">
        <title>Complete genome of a new Firmicutes species belonging to the dominant human colonic microbiota ('Ruminococcus bicirculans') reveals two chromosomes and a selective capacity to utilize plant glucans.</title>
        <authorList>
            <consortium name="NISC Comparative Sequencing Program"/>
            <person name="Wegmann U."/>
            <person name="Louis P."/>
            <person name="Goesmann A."/>
            <person name="Henrissat B."/>
            <person name="Duncan S.H."/>
            <person name="Flint H.J."/>
        </authorList>
    </citation>
    <scope>NUCLEOTIDE SEQUENCE</scope>
    <source>
        <strain evidence="2">NBRC 107710</strain>
    </source>
</reference>
<dbReference type="EMBL" id="JACIDN010000001">
    <property type="protein sequence ID" value="MBB3900832.1"/>
    <property type="molecule type" value="Genomic_DNA"/>
</dbReference>
<dbReference type="Proteomes" id="UP000517759">
    <property type="component" value="Unassembled WGS sequence"/>
</dbReference>
<keyword evidence="5" id="KW-1185">Reference proteome</keyword>
<evidence type="ECO:0000313" key="4">
    <source>
        <dbReference type="Proteomes" id="UP000517759"/>
    </source>
</evidence>
<protein>
    <recommendedName>
        <fullName evidence="6">Lipoprotein</fullName>
    </recommendedName>
</protein>
<name>A0A7W6F501_9HYPH</name>
<dbReference type="InterPro" id="IPR006311">
    <property type="entry name" value="TAT_signal"/>
</dbReference>
<dbReference type="Proteomes" id="UP001156881">
    <property type="component" value="Unassembled WGS sequence"/>
</dbReference>
<sequence>MPHGPTTRRQALSLLAVTAFSLTTAACSEAPAVVPPDAPGVSAAKDDAFTDAVRVADKQAQKEVLDQLASRFGRDLRILPRRVDSDAEPLPIKEHYEKALAGGRGWKEFPLADYGSTWSFAFISPDSRQIFAVVVLNPRFAPEGGGDVPLTILTNLPDSGSR</sequence>
<feature type="chain" id="PRO_5031283670" description="Lipoprotein" evidence="1">
    <location>
        <begin position="26"/>
        <end position="162"/>
    </location>
</feature>
<accession>A0A7W6F501</accession>
<proteinExistence type="predicted"/>
<evidence type="ECO:0000313" key="2">
    <source>
        <dbReference type="EMBL" id="GLS46054.1"/>
    </source>
</evidence>
<reference evidence="5" key="2">
    <citation type="journal article" date="2019" name="Int. J. Syst. Evol. Microbiol.">
        <title>The Global Catalogue of Microorganisms (GCM) 10K type strain sequencing project: providing services to taxonomists for standard genome sequencing and annotation.</title>
        <authorList>
            <consortium name="The Broad Institute Genomics Platform"/>
            <consortium name="The Broad Institute Genome Sequencing Center for Infectious Disease"/>
            <person name="Wu L."/>
            <person name="Ma J."/>
        </authorList>
    </citation>
    <scope>NUCLEOTIDE SEQUENCE [LARGE SCALE GENOMIC DNA]</scope>
    <source>
        <strain evidence="5">NBRC 107710</strain>
    </source>
</reference>
<comment type="caution">
    <text evidence="3">The sequence shown here is derived from an EMBL/GenBank/DDBJ whole genome shotgun (WGS) entry which is preliminary data.</text>
</comment>
<evidence type="ECO:0008006" key="6">
    <source>
        <dbReference type="Google" id="ProtNLM"/>
    </source>
</evidence>
<reference evidence="3 4" key="3">
    <citation type="submission" date="2020-08" db="EMBL/GenBank/DDBJ databases">
        <title>Genomic Encyclopedia of Type Strains, Phase IV (KMG-IV): sequencing the most valuable type-strain genomes for metagenomic binning, comparative biology and taxonomic classification.</title>
        <authorList>
            <person name="Goeker M."/>
        </authorList>
    </citation>
    <scope>NUCLEOTIDE SEQUENCE [LARGE SCALE GENOMIC DNA]</scope>
    <source>
        <strain evidence="3 4">DSM 24105</strain>
    </source>
</reference>
<organism evidence="3 4">
    <name type="scientific">Methylobacterium brachythecii</name>
    <dbReference type="NCBI Taxonomy" id="1176177"/>
    <lineage>
        <taxon>Bacteria</taxon>
        <taxon>Pseudomonadati</taxon>
        <taxon>Pseudomonadota</taxon>
        <taxon>Alphaproteobacteria</taxon>
        <taxon>Hyphomicrobiales</taxon>
        <taxon>Methylobacteriaceae</taxon>
        <taxon>Methylobacterium</taxon>
    </lineage>
</organism>
<dbReference type="PROSITE" id="PS51318">
    <property type="entry name" value="TAT"/>
    <property type="match status" value="1"/>
</dbReference>
<dbReference type="RefSeq" id="WP_183501618.1">
    <property type="nucleotide sequence ID" value="NZ_BSPG01000032.1"/>
</dbReference>
<dbReference type="EMBL" id="BSPG01000032">
    <property type="protein sequence ID" value="GLS46054.1"/>
    <property type="molecule type" value="Genomic_DNA"/>
</dbReference>